<dbReference type="EMBL" id="JANRMI010000001">
    <property type="protein sequence ID" value="MDG0815484.1"/>
    <property type="molecule type" value="Genomic_DNA"/>
</dbReference>
<accession>A0ABT6DG52</accession>
<dbReference type="RefSeq" id="WP_277576959.1">
    <property type="nucleotide sequence ID" value="NZ_JANRMI010000001.1"/>
</dbReference>
<dbReference type="PANTHER" id="PTHR35866:SF1">
    <property type="entry name" value="YKGJ FAMILY CYSTEINE CLUSTER PROTEIN"/>
    <property type="match status" value="1"/>
</dbReference>
<protein>
    <submittedName>
        <fullName evidence="1">YkgJ family cysteine cluster protein</fullName>
    </submittedName>
</protein>
<dbReference type="Pfam" id="PF03692">
    <property type="entry name" value="CxxCxxCC"/>
    <property type="match status" value="1"/>
</dbReference>
<dbReference type="InterPro" id="IPR005358">
    <property type="entry name" value="Puta_zinc/iron-chelating_dom"/>
</dbReference>
<sequence>MSKPDIDRPSTWKAYRSDMCNGCWGGCCTMPVEIKSSDLVRLGVATEDEVTGSVKKLAKRLKKEGIIESYRAGTEFFMLSQKANRDCRYLDSVTRLCTVYEKRPDTCRQFPSIGPRPGFCPGGKIENRK</sequence>
<reference evidence="1" key="1">
    <citation type="submission" date="2022-08" db="EMBL/GenBank/DDBJ databases">
        <title>Novel Bdellovibrio Species Isolated from Svalbard: Designation Bdellovibrio svalbardensis.</title>
        <authorList>
            <person name="Mitchell R.J."/>
            <person name="Choi S.Y."/>
        </authorList>
    </citation>
    <scope>NUCLEOTIDE SEQUENCE</scope>
    <source>
        <strain evidence="1">PAP01</strain>
    </source>
</reference>
<dbReference type="PANTHER" id="PTHR35866">
    <property type="entry name" value="PUTATIVE-RELATED"/>
    <property type="match status" value="1"/>
</dbReference>
<evidence type="ECO:0000313" key="2">
    <source>
        <dbReference type="Proteomes" id="UP001152321"/>
    </source>
</evidence>
<evidence type="ECO:0000313" key="1">
    <source>
        <dbReference type="EMBL" id="MDG0815484.1"/>
    </source>
</evidence>
<comment type="caution">
    <text evidence="1">The sequence shown here is derived from an EMBL/GenBank/DDBJ whole genome shotgun (WGS) entry which is preliminary data.</text>
</comment>
<dbReference type="Proteomes" id="UP001152321">
    <property type="component" value="Unassembled WGS sequence"/>
</dbReference>
<name>A0ABT6DG52_9BACT</name>
<keyword evidence="2" id="KW-1185">Reference proteome</keyword>
<gene>
    <name evidence="1" type="ORF">NWE73_03855</name>
</gene>
<organism evidence="1 2">
    <name type="scientific">Bdellovibrio svalbardensis</name>
    <dbReference type="NCBI Taxonomy" id="2972972"/>
    <lineage>
        <taxon>Bacteria</taxon>
        <taxon>Pseudomonadati</taxon>
        <taxon>Bdellovibrionota</taxon>
        <taxon>Bdellovibrionia</taxon>
        <taxon>Bdellovibrionales</taxon>
        <taxon>Pseudobdellovibrionaceae</taxon>
        <taxon>Bdellovibrio</taxon>
    </lineage>
</organism>
<proteinExistence type="predicted"/>